<accession>D8SQG4</accession>
<sequence length="301" mass="32376">MPERNTVSWNAMICAFAREGDFARALGLFRAMDLEGARPDRVTFVAILDACGQSLAMGLGMWIHAELLTAGFQGEITISTALTALVAMYGNFGHLREAKLVFDDLKHRDVKAWSSMLAAFALNGHSHEALEIFHAMQLHGFTPNSVTFVSVLLACAHAGLLSDVYSHFASLSADYAIAASLDHYMCVVDALARSGRLREAEDLIATMPFEPDAVAWTSLLSASTAAGDSHRARKAAEYVYELDPTNAAPYTLLSGLHLGPARNAASSSSSSSSYSSSRLSDHVTKTEDDSSCLSTLNFCQI</sequence>
<dbReference type="Proteomes" id="UP000001514">
    <property type="component" value="Unassembled WGS sequence"/>
</dbReference>
<dbReference type="EMBL" id="GL377633">
    <property type="protein sequence ID" value="EFJ13458.1"/>
    <property type="molecule type" value="Genomic_DNA"/>
</dbReference>
<protein>
    <recommendedName>
        <fullName evidence="5">Pentacotripeptide-repeat region of PRORP domain-containing protein</fullName>
    </recommendedName>
</protein>
<dbReference type="GO" id="GO:0048731">
    <property type="term" value="P:system development"/>
    <property type="evidence" value="ECO:0007669"/>
    <property type="project" value="UniProtKB-ARBA"/>
</dbReference>
<keyword evidence="4" id="KW-1185">Reference proteome</keyword>
<dbReference type="Gramene" id="EFJ13458">
    <property type="protein sequence ID" value="EFJ13458"/>
    <property type="gene ID" value="SELMODRAFT_122334"/>
</dbReference>
<dbReference type="AlphaFoldDB" id="D8SQG4"/>
<dbReference type="FunFam" id="1.25.40.10:FF:000158">
    <property type="entry name" value="pentatricopeptide repeat-containing protein At2g33680"/>
    <property type="match status" value="1"/>
</dbReference>
<dbReference type="OMA" id="ISGCYRI"/>
<dbReference type="Pfam" id="PF01535">
    <property type="entry name" value="PPR"/>
    <property type="match status" value="1"/>
</dbReference>
<evidence type="ECO:0000313" key="4">
    <source>
        <dbReference type="Proteomes" id="UP000001514"/>
    </source>
</evidence>
<dbReference type="Gene3D" id="1.25.40.10">
    <property type="entry name" value="Tetratricopeptide repeat domain"/>
    <property type="match status" value="2"/>
</dbReference>
<dbReference type="PANTHER" id="PTHR47926:SF533">
    <property type="entry name" value="DYW DOMAIN-CONTAINING PROTEIN"/>
    <property type="match status" value="1"/>
</dbReference>
<dbReference type="GO" id="GO:0003723">
    <property type="term" value="F:RNA binding"/>
    <property type="evidence" value="ECO:0007669"/>
    <property type="project" value="InterPro"/>
</dbReference>
<feature type="repeat" description="PPR" evidence="2">
    <location>
        <begin position="5"/>
        <end position="39"/>
    </location>
</feature>
<evidence type="ECO:0000313" key="3">
    <source>
        <dbReference type="EMBL" id="EFJ13458.1"/>
    </source>
</evidence>
<proteinExistence type="predicted"/>
<dbReference type="NCBIfam" id="TIGR00756">
    <property type="entry name" value="PPR"/>
    <property type="match status" value="2"/>
</dbReference>
<dbReference type="InterPro" id="IPR011990">
    <property type="entry name" value="TPR-like_helical_dom_sf"/>
</dbReference>
<name>D8SQG4_SELML</name>
<reference evidence="3 4" key="1">
    <citation type="journal article" date="2011" name="Science">
        <title>The Selaginella genome identifies genetic changes associated with the evolution of vascular plants.</title>
        <authorList>
            <person name="Banks J.A."/>
            <person name="Nishiyama T."/>
            <person name="Hasebe M."/>
            <person name="Bowman J.L."/>
            <person name="Gribskov M."/>
            <person name="dePamphilis C."/>
            <person name="Albert V.A."/>
            <person name="Aono N."/>
            <person name="Aoyama T."/>
            <person name="Ambrose B.A."/>
            <person name="Ashton N.W."/>
            <person name="Axtell M.J."/>
            <person name="Barker E."/>
            <person name="Barker M.S."/>
            <person name="Bennetzen J.L."/>
            <person name="Bonawitz N.D."/>
            <person name="Chapple C."/>
            <person name="Cheng C."/>
            <person name="Correa L.G."/>
            <person name="Dacre M."/>
            <person name="DeBarry J."/>
            <person name="Dreyer I."/>
            <person name="Elias M."/>
            <person name="Engstrom E.M."/>
            <person name="Estelle M."/>
            <person name="Feng L."/>
            <person name="Finet C."/>
            <person name="Floyd S.K."/>
            <person name="Frommer W.B."/>
            <person name="Fujita T."/>
            <person name="Gramzow L."/>
            <person name="Gutensohn M."/>
            <person name="Harholt J."/>
            <person name="Hattori M."/>
            <person name="Heyl A."/>
            <person name="Hirai T."/>
            <person name="Hiwatashi Y."/>
            <person name="Ishikawa M."/>
            <person name="Iwata M."/>
            <person name="Karol K.G."/>
            <person name="Koehler B."/>
            <person name="Kolukisaoglu U."/>
            <person name="Kubo M."/>
            <person name="Kurata T."/>
            <person name="Lalonde S."/>
            <person name="Li K."/>
            <person name="Li Y."/>
            <person name="Litt A."/>
            <person name="Lyons E."/>
            <person name="Manning G."/>
            <person name="Maruyama T."/>
            <person name="Michael T.P."/>
            <person name="Mikami K."/>
            <person name="Miyazaki S."/>
            <person name="Morinaga S."/>
            <person name="Murata T."/>
            <person name="Mueller-Roeber B."/>
            <person name="Nelson D.R."/>
            <person name="Obara M."/>
            <person name="Oguri Y."/>
            <person name="Olmstead R.G."/>
            <person name="Onodera N."/>
            <person name="Petersen B.L."/>
            <person name="Pils B."/>
            <person name="Prigge M."/>
            <person name="Rensing S.A."/>
            <person name="Riano-Pachon D.M."/>
            <person name="Roberts A.W."/>
            <person name="Sato Y."/>
            <person name="Scheller H.V."/>
            <person name="Schulz B."/>
            <person name="Schulz C."/>
            <person name="Shakirov E.V."/>
            <person name="Shibagaki N."/>
            <person name="Shinohara N."/>
            <person name="Shippen D.E."/>
            <person name="Soerensen I."/>
            <person name="Sotooka R."/>
            <person name="Sugimoto N."/>
            <person name="Sugita M."/>
            <person name="Sumikawa N."/>
            <person name="Tanurdzic M."/>
            <person name="Theissen G."/>
            <person name="Ulvskov P."/>
            <person name="Wakazuki S."/>
            <person name="Weng J.K."/>
            <person name="Willats W.W."/>
            <person name="Wipf D."/>
            <person name="Wolf P.G."/>
            <person name="Yang L."/>
            <person name="Zimmer A.D."/>
            <person name="Zhu Q."/>
            <person name="Mitros T."/>
            <person name="Hellsten U."/>
            <person name="Loque D."/>
            <person name="Otillar R."/>
            <person name="Salamov A."/>
            <person name="Schmutz J."/>
            <person name="Shapiro H."/>
            <person name="Lindquist E."/>
            <person name="Lucas S."/>
            <person name="Rokhsar D."/>
            <person name="Grigoriev I.V."/>
        </authorList>
    </citation>
    <scope>NUCLEOTIDE SEQUENCE [LARGE SCALE GENOMIC DNA]</scope>
</reference>
<dbReference type="InterPro" id="IPR002885">
    <property type="entry name" value="PPR_rpt"/>
</dbReference>
<dbReference type="InParanoid" id="D8SQG4"/>
<dbReference type="KEGG" id="smo:SELMODRAFT_122334"/>
<dbReference type="GO" id="GO:0009451">
    <property type="term" value="P:RNA modification"/>
    <property type="evidence" value="ECO:0007669"/>
    <property type="project" value="InterPro"/>
</dbReference>
<dbReference type="InterPro" id="IPR046960">
    <property type="entry name" value="PPR_At4g14850-like_plant"/>
</dbReference>
<dbReference type="HOGENOM" id="CLU_002706_0_0_1"/>
<evidence type="ECO:0000256" key="1">
    <source>
        <dbReference type="ARBA" id="ARBA00022737"/>
    </source>
</evidence>
<evidence type="ECO:0008006" key="5">
    <source>
        <dbReference type="Google" id="ProtNLM"/>
    </source>
</evidence>
<organism evidence="4">
    <name type="scientific">Selaginella moellendorffii</name>
    <name type="common">Spikemoss</name>
    <dbReference type="NCBI Taxonomy" id="88036"/>
    <lineage>
        <taxon>Eukaryota</taxon>
        <taxon>Viridiplantae</taxon>
        <taxon>Streptophyta</taxon>
        <taxon>Embryophyta</taxon>
        <taxon>Tracheophyta</taxon>
        <taxon>Lycopodiopsida</taxon>
        <taxon>Selaginellales</taxon>
        <taxon>Selaginellaceae</taxon>
        <taxon>Selaginella</taxon>
    </lineage>
</organism>
<dbReference type="PROSITE" id="PS51375">
    <property type="entry name" value="PPR"/>
    <property type="match status" value="2"/>
</dbReference>
<evidence type="ECO:0000256" key="2">
    <source>
        <dbReference type="PROSITE-ProRule" id="PRU00708"/>
    </source>
</evidence>
<dbReference type="eggNOG" id="KOG4197">
    <property type="taxonomic scope" value="Eukaryota"/>
</dbReference>
<dbReference type="PANTHER" id="PTHR47926">
    <property type="entry name" value="PENTATRICOPEPTIDE REPEAT-CONTAINING PROTEIN"/>
    <property type="match status" value="1"/>
</dbReference>
<gene>
    <name evidence="3" type="ORF">SELMODRAFT_122334</name>
</gene>
<dbReference type="Pfam" id="PF13041">
    <property type="entry name" value="PPR_2"/>
    <property type="match status" value="2"/>
</dbReference>
<keyword evidence="1" id="KW-0677">Repeat</keyword>
<feature type="repeat" description="PPR" evidence="2">
    <location>
        <begin position="109"/>
        <end position="143"/>
    </location>
</feature>